<name>A0ABN1WI74_9ACTN</name>
<comment type="caution">
    <text evidence="2">The sequence shown here is derived from an EMBL/GenBank/DDBJ whole genome shotgun (WGS) entry which is preliminary data.</text>
</comment>
<feature type="region of interest" description="Disordered" evidence="1">
    <location>
        <begin position="1"/>
        <end position="32"/>
    </location>
</feature>
<dbReference type="EMBL" id="BAAAIH010000001">
    <property type="protein sequence ID" value="GAA1247694.1"/>
    <property type="molecule type" value="Genomic_DNA"/>
</dbReference>
<dbReference type="Gene3D" id="1.20.1090.10">
    <property type="entry name" value="Dehydroquinate synthase-like - alpha domain"/>
    <property type="match status" value="1"/>
</dbReference>
<keyword evidence="3" id="KW-1185">Reference proteome</keyword>
<protein>
    <submittedName>
        <fullName evidence="2">Uncharacterized protein</fullName>
    </submittedName>
</protein>
<evidence type="ECO:0000256" key="1">
    <source>
        <dbReference type="SAM" id="MobiDB-lite"/>
    </source>
</evidence>
<evidence type="ECO:0000313" key="2">
    <source>
        <dbReference type="EMBL" id="GAA1247694.1"/>
    </source>
</evidence>
<gene>
    <name evidence="2" type="ORF">GCM10009579_01540</name>
</gene>
<proteinExistence type="predicted"/>
<evidence type="ECO:0000313" key="3">
    <source>
        <dbReference type="Proteomes" id="UP001500282"/>
    </source>
</evidence>
<sequence length="95" mass="10140">MRGSTSSPDLPVVARSRIASGPASDGAASGLPDFAGRLGAPRALRDLGMPESGIDQAAELIVRDGYWNPRPEERTRCACPLDPRLGRRDTVNVIR</sequence>
<dbReference type="SUPFAM" id="SSF56796">
    <property type="entry name" value="Dehydroquinate synthase-like"/>
    <property type="match status" value="1"/>
</dbReference>
<reference evidence="2 3" key="1">
    <citation type="journal article" date="2019" name="Int. J. Syst. Evol. Microbiol.">
        <title>The Global Catalogue of Microorganisms (GCM) 10K type strain sequencing project: providing services to taxonomists for standard genome sequencing and annotation.</title>
        <authorList>
            <consortium name="The Broad Institute Genomics Platform"/>
            <consortium name="The Broad Institute Genome Sequencing Center for Infectious Disease"/>
            <person name="Wu L."/>
            <person name="Ma J."/>
        </authorList>
    </citation>
    <scope>NUCLEOTIDE SEQUENCE [LARGE SCALE GENOMIC DNA]</scope>
    <source>
        <strain evidence="2 3">JCM 11448</strain>
    </source>
</reference>
<feature type="compositionally biased region" description="Low complexity" evidence="1">
    <location>
        <begin position="19"/>
        <end position="30"/>
    </location>
</feature>
<accession>A0ABN1WI74</accession>
<organism evidence="2 3">
    <name type="scientific">Streptomyces javensis</name>
    <dbReference type="NCBI Taxonomy" id="114698"/>
    <lineage>
        <taxon>Bacteria</taxon>
        <taxon>Bacillati</taxon>
        <taxon>Actinomycetota</taxon>
        <taxon>Actinomycetes</taxon>
        <taxon>Kitasatosporales</taxon>
        <taxon>Streptomycetaceae</taxon>
        <taxon>Streptomyces</taxon>
        <taxon>Streptomyces violaceusniger group</taxon>
    </lineage>
</organism>
<dbReference type="Proteomes" id="UP001500282">
    <property type="component" value="Unassembled WGS sequence"/>
</dbReference>